<protein>
    <recommendedName>
        <fullName evidence="4">Reverse transcriptase domain-containing protein</fullName>
    </recommendedName>
</protein>
<comment type="caution">
    <text evidence="2">The sequence shown here is derived from an EMBL/GenBank/DDBJ whole genome shotgun (WGS) entry which is preliminary data.</text>
</comment>
<organism evidence="2 3">
    <name type="scientific">Tanacetum coccineum</name>
    <dbReference type="NCBI Taxonomy" id="301880"/>
    <lineage>
        <taxon>Eukaryota</taxon>
        <taxon>Viridiplantae</taxon>
        <taxon>Streptophyta</taxon>
        <taxon>Embryophyta</taxon>
        <taxon>Tracheophyta</taxon>
        <taxon>Spermatophyta</taxon>
        <taxon>Magnoliopsida</taxon>
        <taxon>eudicotyledons</taxon>
        <taxon>Gunneridae</taxon>
        <taxon>Pentapetalae</taxon>
        <taxon>asterids</taxon>
        <taxon>campanulids</taxon>
        <taxon>Asterales</taxon>
        <taxon>Asteraceae</taxon>
        <taxon>Asteroideae</taxon>
        <taxon>Anthemideae</taxon>
        <taxon>Anthemidinae</taxon>
        <taxon>Tanacetum</taxon>
    </lineage>
</organism>
<evidence type="ECO:0000313" key="2">
    <source>
        <dbReference type="EMBL" id="GJS93075.1"/>
    </source>
</evidence>
<accession>A0ABQ4ZS14</accession>
<reference evidence="2" key="1">
    <citation type="journal article" date="2022" name="Int. J. Mol. Sci.">
        <title>Draft Genome of Tanacetum Coccineum: Genomic Comparison of Closely Related Tanacetum-Family Plants.</title>
        <authorList>
            <person name="Yamashiro T."/>
            <person name="Shiraishi A."/>
            <person name="Nakayama K."/>
            <person name="Satake H."/>
        </authorList>
    </citation>
    <scope>NUCLEOTIDE SEQUENCE</scope>
</reference>
<feature type="region of interest" description="Disordered" evidence="1">
    <location>
        <begin position="41"/>
        <end position="92"/>
    </location>
</feature>
<evidence type="ECO:0000256" key="1">
    <source>
        <dbReference type="SAM" id="MobiDB-lite"/>
    </source>
</evidence>
<dbReference type="EMBL" id="BQNB010011628">
    <property type="protein sequence ID" value="GJS93075.1"/>
    <property type="molecule type" value="Genomic_DNA"/>
</dbReference>
<dbReference type="Proteomes" id="UP001151760">
    <property type="component" value="Unassembled WGS sequence"/>
</dbReference>
<keyword evidence="3" id="KW-1185">Reference proteome</keyword>
<name>A0ABQ4ZS14_9ASTR</name>
<evidence type="ECO:0000313" key="3">
    <source>
        <dbReference type="Proteomes" id="UP001151760"/>
    </source>
</evidence>
<gene>
    <name evidence="2" type="ORF">Tco_0800043</name>
</gene>
<evidence type="ECO:0008006" key="4">
    <source>
        <dbReference type="Google" id="ProtNLM"/>
    </source>
</evidence>
<sequence>MQTQMEKLAKALQERPQGALPSNTIPNPQEDIKVITTRSGMTLAGPSVLPPNSSSSSKEVERDPETTMDQVWLDLQKKPSKSRFHDSESKAI</sequence>
<feature type="region of interest" description="Disordered" evidence="1">
    <location>
        <begin position="1"/>
        <end position="29"/>
    </location>
</feature>
<feature type="compositionally biased region" description="Basic and acidic residues" evidence="1">
    <location>
        <begin position="83"/>
        <end position="92"/>
    </location>
</feature>
<reference evidence="2" key="2">
    <citation type="submission" date="2022-01" db="EMBL/GenBank/DDBJ databases">
        <authorList>
            <person name="Yamashiro T."/>
            <person name="Shiraishi A."/>
            <person name="Satake H."/>
            <person name="Nakayama K."/>
        </authorList>
    </citation>
    <scope>NUCLEOTIDE SEQUENCE</scope>
</reference>
<proteinExistence type="predicted"/>